<evidence type="ECO:0000259" key="3">
    <source>
        <dbReference type="SMART" id="SM01215"/>
    </source>
</evidence>
<feature type="domain" description="FMP27 SW motif-containing RBG unit" evidence="3">
    <location>
        <begin position="1068"/>
        <end position="1169"/>
    </location>
</feature>
<accession>A0A4P6XHE5</accession>
<name>A0A4P6XHE5_9ASCO</name>
<reference evidence="6" key="1">
    <citation type="submission" date="2019-03" db="EMBL/GenBank/DDBJ databases">
        <title>Snf2 controls pulcherriminic acid biosynthesis and connects pigmentation and antifungal activity of the yeast Metschnikowia pulcherrima.</title>
        <authorList>
            <person name="Gore-Lloyd D."/>
            <person name="Sumann I."/>
            <person name="Brachmann A.O."/>
            <person name="Schneeberger K."/>
            <person name="Ortiz-Merino R.A."/>
            <person name="Moreno-Beltran M."/>
            <person name="Schlaefli M."/>
            <person name="Kirner P."/>
            <person name="Santos Kron A."/>
            <person name="Wolfe K.H."/>
            <person name="Piel J."/>
            <person name="Ahrens C.H."/>
            <person name="Henk D."/>
            <person name="Freimoser F.M."/>
        </authorList>
    </citation>
    <scope>NUCLEOTIDE SEQUENCE [LARGE SCALE GENOMIC DNA]</scope>
    <source>
        <strain evidence="6">APC 1.2</strain>
    </source>
</reference>
<protein>
    <submittedName>
        <fullName evidence="5">RNA pol II promoter Fmp27 protein domain-containing protein</fullName>
    </submittedName>
</protein>
<dbReference type="InterPro" id="IPR019415">
    <property type="entry name" value="FMP27_SW_RBG"/>
</dbReference>
<sequence length="2523" mass="287876">MHMIIVRVLALLACWRVAWLLTYLLTGFYIGYISINNGILFNKIQLDRGFKLTASSVRLRLWGNTRKLVISDLHIILPPSSPESTRKRLPRGLDSEPISLYPSSFVLRCLLKAILHLSTRIDVELKRTKVDHESIAANAKSILFLWTSHNSANNLDAYEMAVLVSLLQSECALKHSSKSSEFLNVGTTSLLLKTSVEKRSGVLSKVVIKVYVDEIEVDVFHTFEQILVPQTGDAGRSLDSQKDSTQTDVASLESLYRKLSPCFKECSINIAYFCVRGIPLIPPTSDSTLSDYFCHGQASETLYISVDAVSLHTERLLPTSAGYDVHFNSTKDVPLHVTFSSLLIKAGVATESSASCQSHYCSAGSELLSLPNLSFTFKTNAARRLIDGLGFKNCLMEFFLSANSPILDVDHYQFAALVYNYTVWKKLLELRHFEKLHEEPKLAMAVPTSDSDDDTGDDTKIAQEETPDSFTTGSSNSLFLDRLMKLLRQFYPQIDAKLTVEQPRVLLRVVKPKEEKVQMLVFSYSLMVIHFMTTDTQDYDMECQLLHPNLSFNEKSDSSTFHEIQKEEVCGLADARLTLKIYNDLKLKTQVRFIGAFLNLTKPDVLNGIQDIMNETSHKIAYFLKTGIINLQCDGNMSKTCNQYSKLANKLKPRIQNERKGRFFEPLPAWFVSFVLKIEDVQVRLGSTSPLLPPDYISKLSDADNQRFAHTESILNLLASTILLTLGDADLAGQSYASSHTSSSQTSSSAETLAGDFLSGTCWIVSSQIENFKLSFTSHVKDSVIVSVPVLNHKLTSISEASVSKLVHECDVKLLQVNLDRHKLFTVFGLAYLIDLTVISSLRKFRINTKRHSHSLQSTSEASKTLGISSLCQFNWGFEQVEMTVALSNEFKVRLQAYGLLNRIFEGSVTTKIDFLRAMVISSSLAHHWDRVLCVDSLSSKIRDTSETQLVTIVTHAIRFIQPHGFVVHKLFDSLSEFVKIAKHLAKCFHSREKETTIIPKESSPLVSPGIQLTTAKLFFIIEDDPFDSELNMIYQLGLVEQRKRLEYLSVFEEQAKSKHLLNTDCQSKLDSLHKLFEAQWIRKIQAYRQELGKEISDNKGFLYGIEGQLPVNEYERIKPYPLHAPLLSVMLTGVLLCVLQPQFTLRELPRFINQHGQGVPEDMKYSLMIPAFIDLKVEELRMHLRDYPLPLFHLPYAKDRNDMGRALMMSGHLVICESLVLDRRHLRELKVQLTDATRNPSLQPNAFDKLKLQKSLSTVKVFTDMSVSFDSESPSRFVWGHSYQFGIQQILLTVDQFSKPPVDPSVKLGFWDKLRFIIHGKICVQTGVNASIEVAFKGGKDPYDLFGESNGFVLGFKDSVVWKINDHDDSLSFFDILAEKLSWYIPNYLANPLMCWTREGSKSVYLPNYPDSVTSCYAYYLFQHSQSESTPELVWCEKKVVELSGGIQFSVGFLLQRLSQDKEEWTSDGTPHYEVELCNPRFTKEGHDSYSGFRSDRIHMAISLKAHTKHSYNSIHLSPGVFKHFFAWWTMFQGNMLLPVRKGRLFQEIKSSQKFSKHLHTNKFLFDIGHLFISHIFHQKDTEDEDDFHYCVGLRAKVKEFLVDLHQRKEEVLDVHEDLSRHQKILKMRFNLGQILLSKIDLRAIGAEFERNLYNPDLLTSARVPKHFFNTFDSDQEWFDLRDFEECFEPGAGKVKSARALPLLYSETFAYVRDTSYNRENRDSLDETMHRCILHATDYKASEIELYKRRAEELETLGRSGNCTNIPVSARIKALRGLIDACEASKDDNIDEEHIAPSDSSHESYKNKILLVSMFLKWNGPVRNLLLKYIHFVNLSSIHRKYLSHKFMSMLEEIIGKEGLVKEESSLDTWISRLTSRKDGPAEHINERQDSQERFLNFDKIIRSVGGRDKILEDYKIEVISPQIQLHTEELEDSVVVITAPSLVSKIISVIPEKEAQYQDEKNILEKRYGVILRDASVMVIDKEDVKLKNSSFELAPYGTQTKWPPFLGIETCKMQTLASRDNVLVNKMSSMFTFTRMLALNLKERDDQIDDTSLDNGADKLRIDVPSIEINCTSKQYFTLYATILSLLLYVEPMAAELREKILKLNFSNDFQDFPALHERLTNLHGYVGIIRQLLKNYSFRQNGHLDNEDLNDYLYLARKRRTLETEIVMMQETIFSGDLVTSTLSHVMQNWYIAADEVVLHMLNDDRSQIIDLSIDHGVYKRTVRDDGSNDNTIEIASVEGRTRVPGSFFDKFLEPIRALREGPLITVDWSMNRSIGGIKIIDNFDICSLPLSVKIDEKTGKLLMRFIFRQGGDVNLERSPVMKLADRAHMDNAVYEGNSDENESDTDTKQNRDRADSDTKSSTFESSSKKVKSKVSSLNTSSKMDLDQDVESMIQRSRKYLSVARLTSQLFEVMISLRMQTGAKKWLNVTNFLLVLPRWEIKRRILSLLDIVNHFKSVIIKALMSHAGSLLKNKVTSRLRNLQRYKRKFGASNLHLASPSKALTRKKSKGSSRVVKRPE</sequence>
<dbReference type="PANTHER" id="PTHR15678">
    <property type="entry name" value="ANTIGEN MLAA-22-RELATED"/>
    <property type="match status" value="1"/>
</dbReference>
<evidence type="ECO:0000259" key="2">
    <source>
        <dbReference type="SMART" id="SM01214"/>
    </source>
</evidence>
<dbReference type="PANTHER" id="PTHR15678:SF15">
    <property type="entry name" value="PROTEIN FMP27, MITOCHONDRIAL"/>
    <property type="match status" value="1"/>
</dbReference>
<feature type="domain" description="FMP27/BLTP2/Hobbit GFWDK motif-containing RBG unit" evidence="2">
    <location>
        <begin position="1187"/>
        <end position="1346"/>
    </location>
</feature>
<proteinExistence type="predicted"/>
<evidence type="ECO:0000259" key="4">
    <source>
        <dbReference type="SMART" id="SM01216"/>
    </source>
</evidence>
<gene>
    <name evidence="5" type="primary">MPUL0A13580</name>
    <name evidence="5" type="ORF">METSCH_A13580</name>
</gene>
<dbReference type="Proteomes" id="UP000292447">
    <property type="component" value="Chromosome I"/>
</dbReference>
<dbReference type="SMART" id="SM01214">
    <property type="entry name" value="Fmp27_GFWDK"/>
    <property type="match status" value="1"/>
</dbReference>
<organism evidence="5 6">
    <name type="scientific">Metschnikowia aff. pulcherrima</name>
    <dbReference type="NCBI Taxonomy" id="2163413"/>
    <lineage>
        <taxon>Eukaryota</taxon>
        <taxon>Fungi</taxon>
        <taxon>Dikarya</taxon>
        <taxon>Ascomycota</taxon>
        <taxon>Saccharomycotina</taxon>
        <taxon>Pichiomycetes</taxon>
        <taxon>Metschnikowiaceae</taxon>
        <taxon>Metschnikowia</taxon>
    </lineage>
</organism>
<dbReference type="STRING" id="2163413.A0A4P6XHE5"/>
<feature type="compositionally biased region" description="Basic and acidic residues" evidence="1">
    <location>
        <begin position="2350"/>
        <end position="2363"/>
    </location>
</feature>
<keyword evidence="6" id="KW-1185">Reference proteome</keyword>
<dbReference type="InterPro" id="IPR019449">
    <property type="entry name" value="FMP27_WPPW_RBG"/>
</dbReference>
<feature type="region of interest" description="Disordered" evidence="1">
    <location>
        <begin position="2338"/>
        <end position="2372"/>
    </location>
</feature>
<evidence type="ECO:0000313" key="6">
    <source>
        <dbReference type="Proteomes" id="UP000292447"/>
    </source>
</evidence>
<dbReference type="InterPro" id="IPR045167">
    <property type="entry name" value="Hobbit"/>
</dbReference>
<feature type="region of interest" description="Disordered" evidence="1">
    <location>
        <begin position="446"/>
        <end position="473"/>
    </location>
</feature>
<dbReference type="SMART" id="SM01216">
    <property type="entry name" value="Fmp27_WPPW"/>
    <property type="match status" value="1"/>
</dbReference>
<feature type="region of interest" description="Disordered" evidence="1">
    <location>
        <begin position="2504"/>
        <end position="2523"/>
    </location>
</feature>
<dbReference type="EMBL" id="CP034456">
    <property type="protein sequence ID" value="QBM86712.1"/>
    <property type="molecule type" value="Genomic_DNA"/>
</dbReference>
<dbReference type="SMART" id="SM01215">
    <property type="entry name" value="Fmp27_SW"/>
    <property type="match status" value="1"/>
</dbReference>
<evidence type="ECO:0000313" key="5">
    <source>
        <dbReference type="EMBL" id="QBM86712.1"/>
    </source>
</evidence>
<dbReference type="InterPro" id="IPR019441">
    <property type="entry name" value="FMP27/BLTP2/Hobbit_GFWDK_RBG"/>
</dbReference>
<feature type="domain" description="FMP27 WPPW motif-containing RBG unit" evidence="4">
    <location>
        <begin position="1594"/>
        <end position="2014"/>
    </location>
</feature>
<dbReference type="Pfam" id="PF10344">
    <property type="entry name" value="Hobbit"/>
    <property type="match status" value="1"/>
</dbReference>
<evidence type="ECO:0000256" key="1">
    <source>
        <dbReference type="SAM" id="MobiDB-lite"/>
    </source>
</evidence>